<keyword evidence="1" id="KW-1133">Transmembrane helix</keyword>
<reference evidence="2" key="2">
    <citation type="submission" date="2020-09" db="EMBL/GenBank/DDBJ databases">
        <authorList>
            <person name="Sun Q."/>
            <person name="Zhou Y."/>
        </authorList>
    </citation>
    <scope>NUCLEOTIDE SEQUENCE</scope>
    <source>
        <strain evidence="2">CGMCC 1.15758</strain>
    </source>
</reference>
<sequence length="1004" mass="113595">MPNQSAAQSMKNITQNHKNYLEQVMKTNITREFSKKNVTDEKIKLLMMQFEQSSSKFSASIDPLLEGVSMSNQIKAGVLSGAAGVVSGLVARSALHDVLPIPDFTPGKNLAINTISVILGGVVANAFYNILPEKTRPARDSEAFQQQFKESGFFALSNDLTEKFIRLFHYRESLLFGKQYNMPIDMRAEFKDSSSTDEYKIAVETYFLTELDKLFVNTFKDIYEIHDEKIQNDKNSYGITRGIKRYFDDVDPDSFTQKLQVNFLTQVSNFLVKQMDEPTVYAQYPYLAASALGLATGALAVAVAPAGVALVSGALMGIFAYYLPSNIESFMYSHGKEERQALKKITQAINDEAVKLEMQTKQVTPTSNSSISQLQNYVTNQCDGFGHGLNYGYGSGYASILVGSMQSWLQEYAKRYRHSKRIETDLGAKAIKPITQTADRQATDYTKLLAADINNQKFKTCIEATKTYLNNRDNSSFIEKFGVKAKVKDQILEIVATLPKDKVLPQHLTDFYVNELGGIAHDLMQIRELKISGALTDAAKNINKAFGDVTADKQAFILKGDTTLRHLLALPADEKLPEIDEKNIDNYLTQSRNFLFSLLKKPDIHLNAENHLEQALTYSNEFSVYNTLLLKQLAKTIDPNNQSVDGATKAKIHLFLKEKLFVDYSDLLSQAFTDSLLIGNNPTLESMSESMRNAMAYTKRVYSPYALITAEAGEFMNNDHLLFALHNKQVNFMPEASKAYMDKLNKAIESTARFIEKIKDNQILIGTGAYGVYLYEAQQEITNTIDNIKQYIKENPSHNQVDLNKVVEKLNTYKQDIDHKLSLQNMHYDNPRYYQLIDEMITKVQAYEKSQYGTITRFMNDANKIKVATAVLENLKALKNKPIEQVKFDDIFKLSEATEQNSKDLQDLKSKFSDSLLDGIRSLLEHFKAYIDDLASFSKNNQAERKQVTIEGSVEIFYEAKDHDAFSEDDVYEECNSEIGESWELVSMFNQSLSDKDHNLENRK</sequence>
<feature type="transmembrane region" description="Helical" evidence="1">
    <location>
        <begin position="76"/>
        <end position="95"/>
    </location>
</feature>
<dbReference type="RefSeq" id="WP_117003095.1">
    <property type="nucleotide sequence ID" value="NZ_BMJS01000021.1"/>
</dbReference>
<proteinExistence type="predicted"/>
<dbReference type="OrthoDB" id="5618731at2"/>
<dbReference type="EMBL" id="BMJS01000021">
    <property type="protein sequence ID" value="GGG01156.1"/>
    <property type="molecule type" value="Genomic_DNA"/>
</dbReference>
<name>A0A8J2Z5G4_9GAMM</name>
<evidence type="ECO:0000313" key="3">
    <source>
        <dbReference type="Proteomes" id="UP000636949"/>
    </source>
</evidence>
<keyword evidence="1" id="KW-0472">Membrane</keyword>
<keyword evidence="1" id="KW-0812">Transmembrane</keyword>
<dbReference type="Proteomes" id="UP000636949">
    <property type="component" value="Unassembled WGS sequence"/>
</dbReference>
<protein>
    <submittedName>
        <fullName evidence="2">Uncharacterized protein</fullName>
    </submittedName>
</protein>
<organism evidence="2 3">
    <name type="scientific">Cysteiniphilum litorale</name>
    <dbReference type="NCBI Taxonomy" id="2056700"/>
    <lineage>
        <taxon>Bacteria</taxon>
        <taxon>Pseudomonadati</taxon>
        <taxon>Pseudomonadota</taxon>
        <taxon>Gammaproteobacteria</taxon>
        <taxon>Thiotrichales</taxon>
        <taxon>Fastidiosibacteraceae</taxon>
        <taxon>Cysteiniphilum</taxon>
    </lineage>
</organism>
<accession>A0A8J2Z5G4</accession>
<gene>
    <name evidence="2" type="ORF">GCM10010995_18220</name>
</gene>
<feature type="transmembrane region" description="Helical" evidence="1">
    <location>
        <begin position="298"/>
        <end position="323"/>
    </location>
</feature>
<keyword evidence="3" id="KW-1185">Reference proteome</keyword>
<dbReference type="AlphaFoldDB" id="A0A8J2Z5G4"/>
<comment type="caution">
    <text evidence="2">The sequence shown here is derived from an EMBL/GenBank/DDBJ whole genome shotgun (WGS) entry which is preliminary data.</text>
</comment>
<evidence type="ECO:0000313" key="2">
    <source>
        <dbReference type="EMBL" id="GGG01156.1"/>
    </source>
</evidence>
<evidence type="ECO:0000256" key="1">
    <source>
        <dbReference type="SAM" id="Phobius"/>
    </source>
</evidence>
<feature type="transmembrane region" description="Helical" evidence="1">
    <location>
        <begin position="110"/>
        <end position="131"/>
    </location>
</feature>
<reference evidence="2" key="1">
    <citation type="journal article" date="2014" name="Int. J. Syst. Evol. Microbiol.">
        <title>Complete genome sequence of Corynebacterium casei LMG S-19264T (=DSM 44701T), isolated from a smear-ripened cheese.</title>
        <authorList>
            <consortium name="US DOE Joint Genome Institute (JGI-PGF)"/>
            <person name="Walter F."/>
            <person name="Albersmeier A."/>
            <person name="Kalinowski J."/>
            <person name="Ruckert C."/>
        </authorList>
    </citation>
    <scope>NUCLEOTIDE SEQUENCE</scope>
    <source>
        <strain evidence="2">CGMCC 1.15758</strain>
    </source>
</reference>